<sequence length="222" mass="25052">MSEDFALLLLESPWWTPKSNPTRASSLPFFQGLERLHDHFNIYYSTFYDTPGFESALTQDLIHTHEKRQILYIGAHGSESRIANGRASTILEKVALYGGKIEGVIVSSCLVGARESNLWSPVLINKTRWVFAYRHAVSWLDSLLIELALLEALALAEEGYADDRDVLLETFATALAKFNPLLPLGSNGEPLADCICLMQRAKYKRHPENLTTELIEQAWIEQ</sequence>
<organism evidence="1 2">
    <name type="scientific">Pseudomonas fluvialis</name>
    <dbReference type="NCBI Taxonomy" id="1793966"/>
    <lineage>
        <taxon>Bacteria</taxon>
        <taxon>Pseudomonadati</taxon>
        <taxon>Pseudomonadota</taxon>
        <taxon>Gammaproteobacteria</taxon>
        <taxon>Pseudomonadales</taxon>
        <taxon>Pseudomonadaceae</taxon>
        <taxon>Pseudomonas</taxon>
    </lineage>
</organism>
<dbReference type="RefSeq" id="WP_093987027.1">
    <property type="nucleotide sequence ID" value="NZ_BMDE01000001.1"/>
</dbReference>
<name>A0ABQ2A995_9PSED</name>
<dbReference type="EMBL" id="BMDE01000001">
    <property type="protein sequence ID" value="GGH88524.1"/>
    <property type="molecule type" value="Genomic_DNA"/>
</dbReference>
<comment type="caution">
    <text evidence="1">The sequence shown here is derived from an EMBL/GenBank/DDBJ whole genome shotgun (WGS) entry which is preliminary data.</text>
</comment>
<protein>
    <recommendedName>
        <fullName evidence="3">CHAT domain-containing protein</fullName>
    </recommendedName>
</protein>
<reference evidence="2" key="1">
    <citation type="journal article" date="2019" name="Int. J. Syst. Evol. Microbiol.">
        <title>The Global Catalogue of Microorganisms (GCM) 10K type strain sequencing project: providing services to taxonomists for standard genome sequencing and annotation.</title>
        <authorList>
            <consortium name="The Broad Institute Genomics Platform"/>
            <consortium name="The Broad Institute Genome Sequencing Center for Infectious Disease"/>
            <person name="Wu L."/>
            <person name="Ma J."/>
        </authorList>
    </citation>
    <scope>NUCLEOTIDE SEQUENCE [LARGE SCALE GENOMIC DNA]</scope>
    <source>
        <strain evidence="2">CCM 8778</strain>
    </source>
</reference>
<evidence type="ECO:0000313" key="2">
    <source>
        <dbReference type="Proteomes" id="UP000655550"/>
    </source>
</evidence>
<evidence type="ECO:0008006" key="3">
    <source>
        <dbReference type="Google" id="ProtNLM"/>
    </source>
</evidence>
<evidence type="ECO:0000313" key="1">
    <source>
        <dbReference type="EMBL" id="GGH88524.1"/>
    </source>
</evidence>
<keyword evidence="2" id="KW-1185">Reference proteome</keyword>
<proteinExistence type="predicted"/>
<gene>
    <name evidence="1" type="ORF">GCM10007363_01440</name>
</gene>
<dbReference type="Proteomes" id="UP000655550">
    <property type="component" value="Unassembled WGS sequence"/>
</dbReference>
<accession>A0ABQ2A995</accession>